<feature type="domain" description="C2H2-type" evidence="13">
    <location>
        <begin position="116"/>
        <end position="144"/>
    </location>
</feature>
<name>A0A9W9ZSQ2_9CNID</name>
<protein>
    <recommendedName>
        <fullName evidence="13">C2H2-type domain-containing protein</fullName>
    </recommendedName>
</protein>
<keyword evidence="15" id="KW-1185">Reference proteome</keyword>
<gene>
    <name evidence="14" type="ORF">OS493_003980</name>
</gene>
<comment type="similarity">
    <text evidence="2">Belongs to the krueppel C2H2-type zinc-finger protein family.</text>
</comment>
<evidence type="ECO:0000256" key="8">
    <source>
        <dbReference type="ARBA" id="ARBA00023125"/>
    </source>
</evidence>
<evidence type="ECO:0000256" key="11">
    <source>
        <dbReference type="PROSITE-ProRule" id="PRU00042"/>
    </source>
</evidence>
<evidence type="ECO:0000256" key="12">
    <source>
        <dbReference type="SAM" id="MobiDB-lite"/>
    </source>
</evidence>
<keyword evidence="7" id="KW-0805">Transcription regulation</keyword>
<evidence type="ECO:0000313" key="15">
    <source>
        <dbReference type="Proteomes" id="UP001163046"/>
    </source>
</evidence>
<dbReference type="GO" id="GO:0010468">
    <property type="term" value="P:regulation of gene expression"/>
    <property type="evidence" value="ECO:0007669"/>
    <property type="project" value="TreeGrafter"/>
</dbReference>
<comment type="caution">
    <text evidence="14">The sequence shown here is derived from an EMBL/GenBank/DDBJ whole genome shotgun (WGS) entry which is preliminary data.</text>
</comment>
<reference evidence="14" key="1">
    <citation type="submission" date="2023-01" db="EMBL/GenBank/DDBJ databases">
        <title>Genome assembly of the deep-sea coral Lophelia pertusa.</title>
        <authorList>
            <person name="Herrera S."/>
            <person name="Cordes E."/>
        </authorList>
    </citation>
    <scope>NUCLEOTIDE SEQUENCE</scope>
    <source>
        <strain evidence="14">USNM1676648</strain>
        <tissue evidence="14">Polyp</tissue>
    </source>
</reference>
<dbReference type="OrthoDB" id="5953651at2759"/>
<dbReference type="SMART" id="SM00355">
    <property type="entry name" value="ZnF_C2H2"/>
    <property type="match status" value="6"/>
</dbReference>
<accession>A0A9W9ZSQ2</accession>
<feature type="region of interest" description="Disordered" evidence="12">
    <location>
        <begin position="278"/>
        <end position="319"/>
    </location>
</feature>
<dbReference type="PANTHER" id="PTHR16515:SF49">
    <property type="entry name" value="GASTRULA ZINC FINGER PROTEIN XLCGF49.1-LIKE-RELATED"/>
    <property type="match status" value="1"/>
</dbReference>
<keyword evidence="8" id="KW-0238">DNA-binding</keyword>
<dbReference type="PROSITE" id="PS00028">
    <property type="entry name" value="ZINC_FINGER_C2H2_1"/>
    <property type="match status" value="5"/>
</dbReference>
<dbReference type="InterPro" id="IPR036236">
    <property type="entry name" value="Znf_C2H2_sf"/>
</dbReference>
<dbReference type="FunFam" id="3.30.160.60:FF:000340">
    <property type="entry name" value="zinc finger protein 473 isoform X1"/>
    <property type="match status" value="1"/>
</dbReference>
<dbReference type="Proteomes" id="UP001163046">
    <property type="component" value="Unassembled WGS sequence"/>
</dbReference>
<feature type="domain" description="C2H2-type" evidence="13">
    <location>
        <begin position="229"/>
        <end position="252"/>
    </location>
</feature>
<comment type="subcellular location">
    <subcellularLocation>
        <location evidence="1">Nucleus</location>
    </subcellularLocation>
</comment>
<evidence type="ECO:0000256" key="6">
    <source>
        <dbReference type="ARBA" id="ARBA00022833"/>
    </source>
</evidence>
<feature type="compositionally biased region" description="Basic and acidic residues" evidence="12">
    <location>
        <begin position="39"/>
        <end position="52"/>
    </location>
</feature>
<evidence type="ECO:0000256" key="7">
    <source>
        <dbReference type="ARBA" id="ARBA00023015"/>
    </source>
</evidence>
<evidence type="ECO:0000256" key="1">
    <source>
        <dbReference type="ARBA" id="ARBA00004123"/>
    </source>
</evidence>
<evidence type="ECO:0000256" key="5">
    <source>
        <dbReference type="ARBA" id="ARBA00022771"/>
    </source>
</evidence>
<dbReference type="EMBL" id="MU825874">
    <property type="protein sequence ID" value="KAJ7387017.1"/>
    <property type="molecule type" value="Genomic_DNA"/>
</dbReference>
<dbReference type="InterPro" id="IPR013087">
    <property type="entry name" value="Znf_C2H2_type"/>
</dbReference>
<feature type="region of interest" description="Disordered" evidence="12">
    <location>
        <begin position="35"/>
        <end position="107"/>
    </location>
</feature>
<sequence length="319" mass="36123">MIQRKLSINRVHTQVECEESQITLDHGILMNTSRKVSRVGKDENPEERKTYVEDDDAGNGTEDTNIEMSEVDKNDTEKVESPQVAAEQDSQSSKVSAVDDSPQGASGTLSKRLRMYKCERCNSQYMGLAMLRQHCKDVHGDQKYYKCHVCGKLFSHPSSRNIHLRLHSGEKPYKCNTCGKQFRVSSHLKDHVRVHTGERPYVCDICNKGFKQSSDLKKHRRTHTLDKPYKCPICPSAFTRSHHCRGHINSVHKFFKCVACSALFTSEEAFERHKEFHPSVFPDQADRESTSLPGEPPAQRSVLSEMTGSAQKGNTQKGP</sequence>
<dbReference type="Gene3D" id="3.30.160.60">
    <property type="entry name" value="Classic Zinc Finger"/>
    <property type="match status" value="4"/>
</dbReference>
<dbReference type="GO" id="GO:0003677">
    <property type="term" value="F:DNA binding"/>
    <property type="evidence" value="ECO:0007669"/>
    <property type="project" value="UniProtKB-KW"/>
</dbReference>
<evidence type="ECO:0000313" key="14">
    <source>
        <dbReference type="EMBL" id="KAJ7387017.1"/>
    </source>
</evidence>
<evidence type="ECO:0000256" key="10">
    <source>
        <dbReference type="ARBA" id="ARBA00023242"/>
    </source>
</evidence>
<dbReference type="PROSITE" id="PS50157">
    <property type="entry name" value="ZINC_FINGER_C2H2_2"/>
    <property type="match status" value="6"/>
</dbReference>
<dbReference type="SUPFAM" id="SSF57667">
    <property type="entry name" value="beta-beta-alpha zinc fingers"/>
    <property type="match status" value="3"/>
</dbReference>
<dbReference type="AlphaFoldDB" id="A0A9W9ZSQ2"/>
<keyword evidence="5 11" id="KW-0863">Zinc-finger</keyword>
<organism evidence="14 15">
    <name type="scientific">Desmophyllum pertusum</name>
    <dbReference type="NCBI Taxonomy" id="174260"/>
    <lineage>
        <taxon>Eukaryota</taxon>
        <taxon>Metazoa</taxon>
        <taxon>Cnidaria</taxon>
        <taxon>Anthozoa</taxon>
        <taxon>Hexacorallia</taxon>
        <taxon>Scleractinia</taxon>
        <taxon>Caryophylliina</taxon>
        <taxon>Caryophylliidae</taxon>
        <taxon>Desmophyllum</taxon>
    </lineage>
</organism>
<feature type="compositionally biased region" description="Basic and acidic residues" evidence="12">
    <location>
        <begin position="70"/>
        <end position="80"/>
    </location>
</feature>
<keyword evidence="3" id="KW-0479">Metal-binding</keyword>
<keyword evidence="6" id="KW-0862">Zinc</keyword>
<dbReference type="Pfam" id="PF00096">
    <property type="entry name" value="zf-C2H2"/>
    <property type="match status" value="3"/>
</dbReference>
<evidence type="ECO:0000256" key="2">
    <source>
        <dbReference type="ARBA" id="ARBA00006991"/>
    </source>
</evidence>
<keyword evidence="9" id="KW-0804">Transcription</keyword>
<evidence type="ECO:0000256" key="9">
    <source>
        <dbReference type="ARBA" id="ARBA00023163"/>
    </source>
</evidence>
<feature type="domain" description="C2H2-type" evidence="13">
    <location>
        <begin position="255"/>
        <end position="282"/>
    </location>
</feature>
<dbReference type="GO" id="GO:0008270">
    <property type="term" value="F:zinc ion binding"/>
    <property type="evidence" value="ECO:0007669"/>
    <property type="project" value="UniProtKB-KW"/>
</dbReference>
<dbReference type="PANTHER" id="PTHR16515">
    <property type="entry name" value="PR DOMAIN ZINC FINGER PROTEIN"/>
    <property type="match status" value="1"/>
</dbReference>
<feature type="compositionally biased region" description="Polar residues" evidence="12">
    <location>
        <begin position="301"/>
        <end position="319"/>
    </location>
</feature>
<keyword evidence="10" id="KW-0539">Nucleus</keyword>
<feature type="domain" description="C2H2-type" evidence="13">
    <location>
        <begin position="201"/>
        <end position="228"/>
    </location>
</feature>
<evidence type="ECO:0000256" key="4">
    <source>
        <dbReference type="ARBA" id="ARBA00022737"/>
    </source>
</evidence>
<dbReference type="FunFam" id="3.30.160.60:FF:000557">
    <property type="entry name" value="zinc finger and SCAN domain-containing protein 29"/>
    <property type="match status" value="1"/>
</dbReference>
<evidence type="ECO:0000256" key="3">
    <source>
        <dbReference type="ARBA" id="ARBA00022723"/>
    </source>
</evidence>
<feature type="domain" description="C2H2-type" evidence="13">
    <location>
        <begin position="145"/>
        <end position="172"/>
    </location>
</feature>
<evidence type="ECO:0000259" key="13">
    <source>
        <dbReference type="PROSITE" id="PS50157"/>
    </source>
</evidence>
<proteinExistence type="inferred from homology"/>
<keyword evidence="4" id="KW-0677">Repeat</keyword>
<dbReference type="FunFam" id="3.30.160.60:FF:000212">
    <property type="entry name" value="zinc finger protein 382 isoform X2"/>
    <property type="match status" value="1"/>
</dbReference>
<dbReference type="InterPro" id="IPR050331">
    <property type="entry name" value="Zinc_finger"/>
</dbReference>
<feature type="domain" description="C2H2-type" evidence="13">
    <location>
        <begin position="173"/>
        <end position="200"/>
    </location>
</feature>
<dbReference type="GO" id="GO:0005634">
    <property type="term" value="C:nucleus"/>
    <property type="evidence" value="ECO:0007669"/>
    <property type="project" value="UniProtKB-SubCell"/>
</dbReference>